<protein>
    <submittedName>
        <fullName evidence="2">Damage-inducible protein CinA</fullName>
    </submittedName>
</protein>
<dbReference type="AlphaFoldDB" id="A0A1E1F1M2"/>
<dbReference type="Gene3D" id="3.90.950.20">
    <property type="entry name" value="CinA-like"/>
    <property type="match status" value="1"/>
</dbReference>
<name>A0A1E1F1M2_9SPHN</name>
<dbReference type="NCBIfam" id="TIGR00199">
    <property type="entry name" value="PncC_domain"/>
    <property type="match status" value="1"/>
</dbReference>
<dbReference type="KEGG" id="sclo:SCLO_1013770"/>
<dbReference type="RefSeq" id="WP_407695317.1">
    <property type="nucleotide sequence ID" value="NZ_AP017655.1"/>
</dbReference>
<evidence type="ECO:0000259" key="1">
    <source>
        <dbReference type="Pfam" id="PF02464"/>
    </source>
</evidence>
<feature type="domain" description="CinA C-terminal" evidence="1">
    <location>
        <begin position="31"/>
        <end position="181"/>
    </location>
</feature>
<evidence type="ECO:0000313" key="3">
    <source>
        <dbReference type="Proteomes" id="UP000218272"/>
    </source>
</evidence>
<accession>A0A1E1F1M2</accession>
<evidence type="ECO:0000313" key="2">
    <source>
        <dbReference type="EMBL" id="BAV64417.1"/>
    </source>
</evidence>
<dbReference type="InterPro" id="IPR036653">
    <property type="entry name" value="CinA-like_C"/>
</dbReference>
<keyword evidence="3" id="KW-1185">Reference proteome</keyword>
<proteinExistence type="predicted"/>
<sequence>MKGLNAKGMNAQSDGNRAETLYPALPAAIEKAAETLLHTCCAQELRIATAESCTGGLLASLLTDVEGASHAFERGFVVYSKESKCELLGVARARIDACGAVSREVAIAMATGAINQSHADIALAVTGYAGSAPPGQEAGLVHFACASKGGAVEHREAHFGNIGRGPVRIGTLGIALEMMMDAVHAVARP</sequence>
<dbReference type="SUPFAM" id="SSF142433">
    <property type="entry name" value="CinA-like"/>
    <property type="match status" value="1"/>
</dbReference>
<dbReference type="Pfam" id="PF02464">
    <property type="entry name" value="CinA"/>
    <property type="match status" value="1"/>
</dbReference>
<dbReference type="Proteomes" id="UP000218272">
    <property type="component" value="Chromosome SCLO_1"/>
</dbReference>
<dbReference type="InterPro" id="IPR008136">
    <property type="entry name" value="CinA_C"/>
</dbReference>
<gene>
    <name evidence="2" type="ORF">SCLO_1013770</name>
</gene>
<reference evidence="2 3" key="1">
    <citation type="submission" date="2016-10" db="EMBL/GenBank/DDBJ databases">
        <title>Complete Genome Sequence of the Nonylphenol-Degrading Bacterium Sphingobium cloacae JCM 10874T.</title>
        <authorList>
            <person name="Ootsuka M."/>
            <person name="Nishizawa T."/>
            <person name="Ohta H."/>
        </authorList>
    </citation>
    <scope>NUCLEOTIDE SEQUENCE [LARGE SCALE GENOMIC DNA]</scope>
    <source>
        <strain evidence="2 3">JCM 10874</strain>
    </source>
</reference>
<dbReference type="EMBL" id="AP017655">
    <property type="protein sequence ID" value="BAV64417.1"/>
    <property type="molecule type" value="Genomic_DNA"/>
</dbReference>
<organism evidence="2 3">
    <name type="scientific">Sphingobium cloacae</name>
    <dbReference type="NCBI Taxonomy" id="120107"/>
    <lineage>
        <taxon>Bacteria</taxon>
        <taxon>Pseudomonadati</taxon>
        <taxon>Pseudomonadota</taxon>
        <taxon>Alphaproteobacteria</taxon>
        <taxon>Sphingomonadales</taxon>
        <taxon>Sphingomonadaceae</taxon>
        <taxon>Sphingobium</taxon>
    </lineage>
</organism>